<dbReference type="PANTHER" id="PTHR33164">
    <property type="entry name" value="TRANSCRIPTIONAL REGULATOR, MARR FAMILY"/>
    <property type="match status" value="1"/>
</dbReference>
<reference evidence="2 3" key="1">
    <citation type="submission" date="2024-10" db="EMBL/GenBank/DDBJ databases">
        <title>The Natural Products Discovery Center: Release of the First 8490 Sequenced Strains for Exploring Actinobacteria Biosynthetic Diversity.</title>
        <authorList>
            <person name="Kalkreuter E."/>
            <person name="Kautsar S.A."/>
            <person name="Yang D."/>
            <person name="Bader C.D."/>
            <person name="Teijaro C.N."/>
            <person name="Fluegel L."/>
            <person name="Davis C.M."/>
            <person name="Simpson J.R."/>
            <person name="Lauterbach L."/>
            <person name="Steele A.D."/>
            <person name="Gui C."/>
            <person name="Meng S."/>
            <person name="Li G."/>
            <person name="Viehrig K."/>
            <person name="Ye F."/>
            <person name="Su P."/>
            <person name="Kiefer A.F."/>
            <person name="Nichols A."/>
            <person name="Cepeda A.J."/>
            <person name="Yan W."/>
            <person name="Fan B."/>
            <person name="Jiang Y."/>
            <person name="Adhikari A."/>
            <person name="Zheng C.-J."/>
            <person name="Schuster L."/>
            <person name="Cowan T.M."/>
            <person name="Smanski M.J."/>
            <person name="Chevrette M.G."/>
            <person name="De Carvalho L.P.S."/>
            <person name="Shen B."/>
        </authorList>
    </citation>
    <scope>NUCLEOTIDE SEQUENCE [LARGE SCALE GENOMIC DNA]</scope>
    <source>
        <strain evidence="2 3">NPDC004045</strain>
    </source>
</reference>
<feature type="domain" description="HTH marR-type" evidence="1">
    <location>
        <begin position="1"/>
        <end position="143"/>
    </location>
</feature>
<dbReference type="InterPro" id="IPR036388">
    <property type="entry name" value="WH-like_DNA-bd_sf"/>
</dbReference>
<evidence type="ECO:0000313" key="2">
    <source>
        <dbReference type="EMBL" id="MFF0541757.1"/>
    </source>
</evidence>
<comment type="caution">
    <text evidence="2">The sequence shown here is derived from an EMBL/GenBank/DDBJ whole genome shotgun (WGS) entry which is preliminary data.</text>
</comment>
<name>A0ABW6PH84_9NOCA</name>
<accession>A0ABW6PH84</accession>
<dbReference type="PANTHER" id="PTHR33164:SF43">
    <property type="entry name" value="HTH-TYPE TRANSCRIPTIONAL REPRESSOR YETL"/>
    <property type="match status" value="1"/>
</dbReference>
<evidence type="ECO:0000259" key="1">
    <source>
        <dbReference type="PROSITE" id="PS50995"/>
    </source>
</evidence>
<sequence length="149" mass="16836">MSLDSVFPRGLLQFPTYAFGRLHKALHAEVDGSLGEDTSLRGHWVLTFLEENPNLTQQQVADALAIDRSEVVRLIDSLERADLVVRTRDPDDRRKYRLTVTGAGRDRRARTDREIHEATARVLHRLDPAERAELHRLALKAIGEAPPPS</sequence>
<dbReference type="Pfam" id="PF12802">
    <property type="entry name" value="MarR_2"/>
    <property type="match status" value="1"/>
</dbReference>
<protein>
    <submittedName>
        <fullName evidence="2">MarR family winged helix-turn-helix transcriptional regulator</fullName>
    </submittedName>
</protein>
<dbReference type="Gene3D" id="1.10.10.10">
    <property type="entry name" value="Winged helix-like DNA-binding domain superfamily/Winged helix DNA-binding domain"/>
    <property type="match status" value="1"/>
</dbReference>
<proteinExistence type="predicted"/>
<dbReference type="PROSITE" id="PS50995">
    <property type="entry name" value="HTH_MARR_2"/>
    <property type="match status" value="1"/>
</dbReference>
<dbReference type="InterPro" id="IPR036390">
    <property type="entry name" value="WH_DNA-bd_sf"/>
</dbReference>
<organism evidence="2 3">
    <name type="scientific">Nocardia thailandica</name>
    <dbReference type="NCBI Taxonomy" id="257275"/>
    <lineage>
        <taxon>Bacteria</taxon>
        <taxon>Bacillati</taxon>
        <taxon>Actinomycetota</taxon>
        <taxon>Actinomycetes</taxon>
        <taxon>Mycobacteriales</taxon>
        <taxon>Nocardiaceae</taxon>
        <taxon>Nocardia</taxon>
    </lineage>
</organism>
<dbReference type="SUPFAM" id="SSF46785">
    <property type="entry name" value="Winged helix' DNA-binding domain"/>
    <property type="match status" value="1"/>
</dbReference>
<dbReference type="EMBL" id="JBIAMX010000001">
    <property type="protein sequence ID" value="MFF0541757.1"/>
    <property type="molecule type" value="Genomic_DNA"/>
</dbReference>
<dbReference type="SMART" id="SM00347">
    <property type="entry name" value="HTH_MARR"/>
    <property type="match status" value="1"/>
</dbReference>
<dbReference type="PRINTS" id="PR00598">
    <property type="entry name" value="HTHMARR"/>
</dbReference>
<dbReference type="RefSeq" id="WP_043646994.1">
    <property type="nucleotide sequence ID" value="NZ_JBIAMX010000001.1"/>
</dbReference>
<dbReference type="InterPro" id="IPR039422">
    <property type="entry name" value="MarR/SlyA-like"/>
</dbReference>
<gene>
    <name evidence="2" type="ORF">ACFYTF_02875</name>
</gene>
<evidence type="ECO:0000313" key="3">
    <source>
        <dbReference type="Proteomes" id="UP001601444"/>
    </source>
</evidence>
<keyword evidence="3" id="KW-1185">Reference proteome</keyword>
<dbReference type="Proteomes" id="UP001601444">
    <property type="component" value="Unassembled WGS sequence"/>
</dbReference>
<dbReference type="InterPro" id="IPR000835">
    <property type="entry name" value="HTH_MarR-typ"/>
</dbReference>